<comment type="caution">
    <text evidence="2">The sequence shown here is derived from an EMBL/GenBank/DDBJ whole genome shotgun (WGS) entry which is preliminary data.</text>
</comment>
<evidence type="ECO:0000313" key="2">
    <source>
        <dbReference type="EMBL" id="KAG0326893.1"/>
    </source>
</evidence>
<feature type="domain" description="Ubiquitin-like" evidence="1">
    <location>
        <begin position="1"/>
        <end position="48"/>
    </location>
</feature>
<keyword evidence="3" id="KW-1185">Reference proteome</keyword>
<dbReference type="Gene3D" id="3.10.20.90">
    <property type="entry name" value="Phosphatidylinositol 3-kinase Catalytic Subunit, Chain A, domain 1"/>
    <property type="match status" value="2"/>
</dbReference>
<name>A0A9P6RR76_9FUNG</name>
<protein>
    <recommendedName>
        <fullName evidence="1">Ubiquitin-like domain-containing protein</fullName>
    </recommendedName>
</protein>
<dbReference type="CDD" id="cd17039">
    <property type="entry name" value="Ubl_ubiquitin_like"/>
    <property type="match status" value="2"/>
</dbReference>
<reference evidence="2" key="1">
    <citation type="journal article" date="2020" name="Fungal Divers.">
        <title>Resolving the Mortierellaceae phylogeny through synthesis of multi-gene phylogenetics and phylogenomics.</title>
        <authorList>
            <person name="Vandepol N."/>
            <person name="Liber J."/>
            <person name="Desiro A."/>
            <person name="Na H."/>
            <person name="Kennedy M."/>
            <person name="Barry K."/>
            <person name="Grigoriev I.V."/>
            <person name="Miller A.N."/>
            <person name="O'Donnell K."/>
            <person name="Stajich J.E."/>
            <person name="Bonito G."/>
        </authorList>
    </citation>
    <scope>NUCLEOTIDE SEQUENCE</scope>
    <source>
        <strain evidence="2">REB-010B</strain>
    </source>
</reference>
<dbReference type="PROSITE" id="PS50053">
    <property type="entry name" value="UBIQUITIN_2"/>
    <property type="match status" value="2"/>
</dbReference>
<evidence type="ECO:0000313" key="3">
    <source>
        <dbReference type="Proteomes" id="UP000738325"/>
    </source>
</evidence>
<dbReference type="EMBL" id="JAAAIP010000070">
    <property type="protein sequence ID" value="KAG0326893.1"/>
    <property type="molecule type" value="Genomic_DNA"/>
</dbReference>
<accession>A0A9P6RR76</accession>
<dbReference type="Pfam" id="PF00240">
    <property type="entry name" value="ubiquitin"/>
    <property type="match status" value="2"/>
</dbReference>
<dbReference type="Proteomes" id="UP000738325">
    <property type="component" value="Unassembled WGS sequence"/>
</dbReference>
<dbReference type="InterPro" id="IPR000626">
    <property type="entry name" value="Ubiquitin-like_dom"/>
</dbReference>
<evidence type="ECO:0000259" key="1">
    <source>
        <dbReference type="PROSITE" id="PS50053"/>
    </source>
</evidence>
<feature type="domain" description="Ubiquitin-like" evidence="1">
    <location>
        <begin position="54"/>
        <end position="124"/>
    </location>
</feature>
<dbReference type="InterPro" id="IPR029071">
    <property type="entry name" value="Ubiquitin-like_domsf"/>
</dbReference>
<proteinExistence type="predicted"/>
<sequence length="143" mass="16433">MLVDHTGERVEEMWLRFNGQTMQDDSTLTNCGIEEGAVIEMSLRLTSSPWWIPTLKNLEKPQRSAGFGIMCAPTDTVKFVKERIESFLEIFIEDQVLTFRNEILKNDVSLERKGIGHLAILVLVEHEDDCRCGCEWVQVLPHQ</sequence>
<dbReference type="AlphaFoldDB" id="A0A9P6RR76"/>
<dbReference type="SUPFAM" id="SSF54236">
    <property type="entry name" value="Ubiquitin-like"/>
    <property type="match status" value="2"/>
</dbReference>
<gene>
    <name evidence="2" type="ORF">BGZ99_008802</name>
</gene>
<organism evidence="2 3">
    <name type="scientific">Dissophora globulifera</name>
    <dbReference type="NCBI Taxonomy" id="979702"/>
    <lineage>
        <taxon>Eukaryota</taxon>
        <taxon>Fungi</taxon>
        <taxon>Fungi incertae sedis</taxon>
        <taxon>Mucoromycota</taxon>
        <taxon>Mortierellomycotina</taxon>
        <taxon>Mortierellomycetes</taxon>
        <taxon>Mortierellales</taxon>
        <taxon>Mortierellaceae</taxon>
        <taxon>Dissophora</taxon>
    </lineage>
</organism>